<evidence type="ECO:0000256" key="1">
    <source>
        <dbReference type="ARBA" id="ARBA00010702"/>
    </source>
</evidence>
<feature type="region of interest" description="Disordered" evidence="13">
    <location>
        <begin position="109"/>
        <end position="146"/>
    </location>
</feature>
<dbReference type="GO" id="GO:0046872">
    <property type="term" value="F:metal ion binding"/>
    <property type="evidence" value="ECO:0007669"/>
    <property type="project" value="UniProtKB-KW"/>
</dbReference>
<evidence type="ECO:0000256" key="12">
    <source>
        <dbReference type="PIRSR" id="PIRSR605502-1"/>
    </source>
</evidence>
<evidence type="ECO:0000256" key="3">
    <source>
        <dbReference type="ARBA" id="ARBA00022801"/>
    </source>
</evidence>
<dbReference type="InterPro" id="IPR005502">
    <property type="entry name" value="Ribosyl_crysJ1"/>
</dbReference>
<evidence type="ECO:0000256" key="7">
    <source>
        <dbReference type="ARBA" id="ARBA00042722"/>
    </source>
</evidence>
<comment type="cofactor">
    <cofactor evidence="12">
        <name>Mg(2+)</name>
        <dbReference type="ChEBI" id="CHEBI:18420"/>
    </cofactor>
    <text evidence="12">Binds 2 magnesium ions per subunit.</text>
</comment>
<keyword evidence="3 14" id="KW-0378">Hydrolase</keyword>
<evidence type="ECO:0000256" key="4">
    <source>
        <dbReference type="ARBA" id="ARBA00041057"/>
    </source>
</evidence>
<dbReference type="PANTHER" id="PTHR16222">
    <property type="entry name" value="ADP-RIBOSYLGLYCOHYDROLASE"/>
    <property type="match status" value="1"/>
</dbReference>
<dbReference type="EMBL" id="JAAOAV010000222">
    <property type="protein sequence ID" value="KAF5588281.1"/>
    <property type="molecule type" value="Genomic_DNA"/>
</dbReference>
<feature type="binding site" evidence="12">
    <location>
        <position position="67"/>
    </location>
    <ligand>
        <name>Mg(2+)</name>
        <dbReference type="ChEBI" id="CHEBI:18420"/>
        <label>1</label>
    </ligand>
</feature>
<keyword evidence="12" id="KW-0460">Magnesium</keyword>
<gene>
    <name evidence="14" type="ORF">FSUBG_11574</name>
</gene>
<accession>A0A8H5LCQ5</accession>
<dbReference type="InterPro" id="IPR050792">
    <property type="entry name" value="ADP-ribosylglycohydrolase"/>
</dbReference>
<dbReference type="Pfam" id="PF03747">
    <property type="entry name" value="ADP_ribosyl_GH"/>
    <property type="match status" value="1"/>
</dbReference>
<comment type="similarity">
    <text evidence="1">Belongs to the ADP-ribosylglycohydrolase family.</text>
</comment>
<dbReference type="SUPFAM" id="SSF101478">
    <property type="entry name" value="ADP-ribosylglycohydrolase"/>
    <property type="match status" value="1"/>
</dbReference>
<evidence type="ECO:0000256" key="11">
    <source>
        <dbReference type="ARBA" id="ARBA00049015"/>
    </source>
</evidence>
<proteinExistence type="inferred from homology"/>
<name>A0A8H5LCQ5_GIBSU</name>
<evidence type="ECO:0000313" key="15">
    <source>
        <dbReference type="Proteomes" id="UP000547976"/>
    </source>
</evidence>
<comment type="caution">
    <text evidence="14">The sequence shown here is derived from an EMBL/GenBank/DDBJ whole genome shotgun (WGS) entry which is preliminary data.</text>
</comment>
<protein>
    <recommendedName>
        <fullName evidence="4">ADP-ribosylhydrolase ARH3</fullName>
        <ecNumber evidence="2">3.2.1.143</ecNumber>
    </recommendedName>
    <alternativeName>
        <fullName evidence="5">ADP-ribose glycohydrolase ARH3</fullName>
    </alternativeName>
    <alternativeName>
        <fullName evidence="6">ADP-ribosylhydrolase 3</fullName>
    </alternativeName>
    <alternativeName>
        <fullName evidence="9">O-acetyl-ADP-ribose deacetylase ARH3</fullName>
    </alternativeName>
    <alternativeName>
        <fullName evidence="10">Poly(ADP-ribose) glycohydrolase ARH3</fullName>
    </alternativeName>
    <alternativeName>
        <fullName evidence="8">[Protein ADP-ribosylarginine] hydrolase-like protein 2</fullName>
    </alternativeName>
    <alternativeName>
        <fullName evidence="7">[Protein ADP-ribosylserine] hydrolase</fullName>
    </alternativeName>
</protein>
<dbReference type="EC" id="3.2.1.143" evidence="2"/>
<dbReference type="Proteomes" id="UP000547976">
    <property type="component" value="Unassembled WGS sequence"/>
</dbReference>
<feature type="binding site" evidence="12">
    <location>
        <position position="288"/>
    </location>
    <ligand>
        <name>Mg(2+)</name>
        <dbReference type="ChEBI" id="CHEBI:18420"/>
        <label>1</label>
    </ligand>
</feature>
<dbReference type="RefSeq" id="XP_036532952.1">
    <property type="nucleotide sequence ID" value="XM_036676271.1"/>
</dbReference>
<keyword evidence="12" id="KW-0479">Metal-binding</keyword>
<organism evidence="14 15">
    <name type="scientific">Gibberella subglutinans</name>
    <name type="common">Fusarium subglutinans</name>
    <dbReference type="NCBI Taxonomy" id="42677"/>
    <lineage>
        <taxon>Eukaryota</taxon>
        <taxon>Fungi</taxon>
        <taxon>Dikarya</taxon>
        <taxon>Ascomycota</taxon>
        <taxon>Pezizomycotina</taxon>
        <taxon>Sordariomycetes</taxon>
        <taxon>Hypocreomycetidae</taxon>
        <taxon>Hypocreales</taxon>
        <taxon>Nectriaceae</taxon>
        <taxon>Fusarium</taxon>
        <taxon>Fusarium fujikuroi species complex</taxon>
    </lineage>
</organism>
<dbReference type="Gene3D" id="1.10.4080.10">
    <property type="entry name" value="ADP-ribosylation/Crystallin J1"/>
    <property type="match status" value="1"/>
</dbReference>
<dbReference type="InterPro" id="IPR036705">
    <property type="entry name" value="Ribosyl_crysJ1_sf"/>
</dbReference>
<dbReference type="AlphaFoldDB" id="A0A8H5LCQ5"/>
<keyword evidence="15" id="KW-1185">Reference proteome</keyword>
<evidence type="ECO:0000256" key="6">
    <source>
        <dbReference type="ARBA" id="ARBA00042471"/>
    </source>
</evidence>
<dbReference type="GeneID" id="59310989"/>
<feature type="binding site" evidence="12">
    <location>
        <position position="69"/>
    </location>
    <ligand>
        <name>Mg(2+)</name>
        <dbReference type="ChEBI" id="CHEBI:18420"/>
        <label>1</label>
    </ligand>
</feature>
<reference evidence="14 15" key="1">
    <citation type="submission" date="2020-05" db="EMBL/GenBank/DDBJ databases">
        <title>Identification and distribution of gene clusters putatively required for synthesis of sphingolipid metabolism inhibitors in phylogenetically diverse species of the filamentous fungus Fusarium.</title>
        <authorList>
            <person name="Kim H.-S."/>
            <person name="Busman M."/>
            <person name="Brown D.W."/>
            <person name="Divon H."/>
            <person name="Uhlig S."/>
            <person name="Proctor R.H."/>
        </authorList>
    </citation>
    <scope>NUCLEOTIDE SEQUENCE [LARGE SCALE GENOMIC DNA]</scope>
    <source>
        <strain evidence="14 15">NRRL 66333</strain>
    </source>
</reference>
<feature type="binding site" evidence="12">
    <location>
        <position position="285"/>
    </location>
    <ligand>
        <name>Mg(2+)</name>
        <dbReference type="ChEBI" id="CHEBI:18420"/>
        <label>1</label>
    </ligand>
</feature>
<evidence type="ECO:0000256" key="5">
    <source>
        <dbReference type="ARBA" id="ARBA00042398"/>
    </source>
</evidence>
<dbReference type="OrthoDB" id="2021138at2759"/>
<dbReference type="PANTHER" id="PTHR16222:SF24">
    <property type="entry name" value="ADP-RIBOSYLHYDROLASE ARH3"/>
    <property type="match status" value="1"/>
</dbReference>
<feature type="binding site" evidence="12">
    <location>
        <position position="68"/>
    </location>
    <ligand>
        <name>Mg(2+)</name>
        <dbReference type="ChEBI" id="CHEBI:18420"/>
        <label>1</label>
    </ligand>
</feature>
<comment type="catalytic activity">
    <reaction evidence="11">
        <text>alpha-NAD(+) + H2O = ADP-D-ribose + nicotinamide + H(+)</text>
        <dbReference type="Rhea" id="RHEA:68792"/>
        <dbReference type="ChEBI" id="CHEBI:15377"/>
        <dbReference type="ChEBI" id="CHEBI:15378"/>
        <dbReference type="ChEBI" id="CHEBI:17154"/>
        <dbReference type="ChEBI" id="CHEBI:57967"/>
        <dbReference type="ChEBI" id="CHEBI:77017"/>
    </reaction>
</comment>
<feature type="binding site" evidence="12">
    <location>
        <position position="287"/>
    </location>
    <ligand>
        <name>Mg(2+)</name>
        <dbReference type="ChEBI" id="CHEBI:18420"/>
        <label>1</label>
    </ligand>
</feature>
<evidence type="ECO:0000256" key="2">
    <source>
        <dbReference type="ARBA" id="ARBA00012255"/>
    </source>
</evidence>
<evidence type="ECO:0000256" key="8">
    <source>
        <dbReference type="ARBA" id="ARBA00042850"/>
    </source>
</evidence>
<sequence>MPSPQTDSELSPRESRVIGALLGVHAGDSLGATLEFKTHTDIAREYPLGLRDIVGGGPFRWSQGHATDDTDMTRGVLLAYHDYKDGDDIAQLAGDYFISWLHGDWPDRRPGSRPEDIGGATATGLRRYKQTKDPDRAGAGQGSAGNGSLMRCIPTGLFQRDPQKLVEESIRISKITHDDKRCTVACAAYNTIVSKLIDQVDPQDAIEAGLNVAETLEGGSGPVYKAIELGKSLNIATMASMGPAPELGGRCSGYVLESLSLAIAAVLDPRSLEDIVVDVVRIGWDTDTNGAIAGGILGARDGAGAIPPHWKSVLQFGQSDIMGRMNALTGYWQMSNDLSEDELLGWCKEYFVNRRLATEVLAIRGQLLGHVQRNFLTNSVLLSMSETDGKFSENIRKSVLAGFSTKTAMFDSSDDKCKTVRWVICLKIHYSGIQYLQLVTAVEPEWLIEYSFFDDDRLPKKFGGELKNPAVKRALDEPRSKIQLSSQRV</sequence>
<evidence type="ECO:0000256" key="10">
    <source>
        <dbReference type="ARBA" id="ARBA00043193"/>
    </source>
</evidence>
<evidence type="ECO:0000256" key="13">
    <source>
        <dbReference type="SAM" id="MobiDB-lite"/>
    </source>
</evidence>
<evidence type="ECO:0000256" key="9">
    <source>
        <dbReference type="ARBA" id="ARBA00043187"/>
    </source>
</evidence>
<evidence type="ECO:0000313" key="14">
    <source>
        <dbReference type="EMBL" id="KAF5588281.1"/>
    </source>
</evidence>
<dbReference type="GO" id="GO:0004649">
    <property type="term" value="F:poly(ADP-ribose) glycohydrolase activity"/>
    <property type="evidence" value="ECO:0007669"/>
    <property type="project" value="UniProtKB-EC"/>
</dbReference>